<dbReference type="GO" id="GO:0008360">
    <property type="term" value="P:regulation of cell shape"/>
    <property type="evidence" value="ECO:0007669"/>
    <property type="project" value="UniProtKB-KW"/>
</dbReference>
<dbReference type="eggNOG" id="COG1847">
    <property type="taxonomic scope" value="Bacteria"/>
</dbReference>
<comment type="similarity">
    <text evidence="6">Belongs to the KhpB RNA-binding protein family.</text>
</comment>
<dbReference type="EMBL" id="ACIN03000017">
    <property type="protein sequence ID" value="ESK64787.1"/>
    <property type="molecule type" value="Genomic_DNA"/>
</dbReference>
<dbReference type="PROSITE" id="PS50823">
    <property type="entry name" value="KH_TYPE_2"/>
    <property type="match status" value="1"/>
</dbReference>
<protein>
    <recommendedName>
        <fullName evidence="6">RNA-binding protein KhpB</fullName>
    </recommendedName>
    <alternativeName>
        <fullName evidence="6">RNA-binding protein EloR</fullName>
    </alternativeName>
</protein>
<dbReference type="NCBIfam" id="NF041568">
    <property type="entry name" value="Jag_EloR"/>
    <property type="match status" value="1"/>
</dbReference>
<dbReference type="AlphaFoldDB" id="W1Q1D4"/>
<proteinExistence type="inferred from homology"/>
<dbReference type="OrthoDB" id="9794483at2"/>
<dbReference type="GeneID" id="84817042"/>
<dbReference type="InterPro" id="IPR036867">
    <property type="entry name" value="R3H_dom_sf"/>
</dbReference>
<dbReference type="GO" id="GO:0003723">
    <property type="term" value="F:RNA binding"/>
    <property type="evidence" value="ECO:0007669"/>
    <property type="project" value="UniProtKB-UniRule"/>
</dbReference>
<evidence type="ECO:0000313" key="10">
    <source>
        <dbReference type="Proteomes" id="UP000019050"/>
    </source>
</evidence>
<evidence type="ECO:0000256" key="2">
    <source>
        <dbReference type="ARBA" id="ARBA00022884"/>
    </source>
</evidence>
<dbReference type="PANTHER" id="PTHR35800:SF1">
    <property type="entry name" value="RNA-BINDING PROTEIN KHPB"/>
    <property type="match status" value="1"/>
</dbReference>
<keyword evidence="2 6" id="KW-0694">RNA-binding</keyword>
<keyword evidence="4 6" id="KW-0143">Chaperone</keyword>
<keyword evidence="5 6" id="KW-0961">Cell wall biogenesis/degradation</keyword>
<dbReference type="SMART" id="SM00393">
    <property type="entry name" value="R3H"/>
    <property type="match status" value="1"/>
</dbReference>
<dbReference type="PROSITE" id="PS51061">
    <property type="entry name" value="R3H"/>
    <property type="match status" value="1"/>
</dbReference>
<dbReference type="Gene3D" id="3.30.300.20">
    <property type="match status" value="1"/>
</dbReference>
<dbReference type="InterPro" id="IPR004044">
    <property type="entry name" value="KH_dom_type_2"/>
</dbReference>
<evidence type="ECO:0000256" key="5">
    <source>
        <dbReference type="ARBA" id="ARBA00023316"/>
    </source>
</evidence>
<comment type="caution">
    <text evidence="6">Lacks conserved residue(s) required for the propagation of feature annotation.</text>
</comment>
<evidence type="ECO:0000256" key="6">
    <source>
        <dbReference type="HAMAP-Rule" id="MF_00867"/>
    </source>
</evidence>
<evidence type="ECO:0000256" key="3">
    <source>
        <dbReference type="ARBA" id="ARBA00022960"/>
    </source>
</evidence>
<dbReference type="SUPFAM" id="SSF82708">
    <property type="entry name" value="R3H domain"/>
    <property type="match status" value="1"/>
</dbReference>
<name>W1Q1D4_ABIDE</name>
<dbReference type="Pfam" id="PF14804">
    <property type="entry name" value="Jag_N"/>
    <property type="match status" value="1"/>
</dbReference>
<dbReference type="InterPro" id="IPR032782">
    <property type="entry name" value="KhpB_N"/>
</dbReference>
<dbReference type="InterPro" id="IPR039247">
    <property type="entry name" value="KhpB"/>
</dbReference>
<keyword evidence="10" id="KW-1185">Reference proteome</keyword>
<dbReference type="PANTHER" id="PTHR35800">
    <property type="entry name" value="PROTEIN JAG"/>
    <property type="match status" value="1"/>
</dbReference>
<dbReference type="InterPro" id="IPR034079">
    <property type="entry name" value="R3H_KhpB"/>
</dbReference>
<dbReference type="Proteomes" id="UP000019050">
    <property type="component" value="Unassembled WGS sequence"/>
</dbReference>
<gene>
    <name evidence="6" type="primary">khpB</name>
    <name evidence="6" type="synonym">eloR</name>
    <name evidence="9" type="ORF">GCWU000182_001974</name>
</gene>
<dbReference type="CDD" id="cd02644">
    <property type="entry name" value="R3H_jag"/>
    <property type="match status" value="1"/>
</dbReference>
<comment type="subcellular location">
    <subcellularLocation>
        <location evidence="6">Cytoplasm</location>
    </subcellularLocation>
</comment>
<accession>W1Q1D4</accession>
<dbReference type="SMART" id="SM01245">
    <property type="entry name" value="Jag_N"/>
    <property type="match status" value="1"/>
</dbReference>
<feature type="domain" description="KH type-2" evidence="7">
    <location>
        <begin position="128"/>
        <end position="203"/>
    </location>
</feature>
<dbReference type="GO" id="GO:0009252">
    <property type="term" value="P:peptidoglycan biosynthetic process"/>
    <property type="evidence" value="ECO:0007669"/>
    <property type="project" value="UniProtKB-UniRule"/>
</dbReference>
<dbReference type="STRING" id="592010.GCWU000182_001974"/>
<comment type="subunit">
    <text evidence="6">Forms a complex with KhpA.</text>
</comment>
<comment type="function">
    <text evidence="6">A probable RNA chaperone. Forms a complex with KhpA which binds to cellular RNA and controls its expression. Plays a role in peptidoglycan (PG) homeostasis and cell length regulation.</text>
</comment>
<evidence type="ECO:0000256" key="1">
    <source>
        <dbReference type="ARBA" id="ARBA00022490"/>
    </source>
</evidence>
<comment type="caution">
    <text evidence="9">The sequence shown here is derived from an EMBL/GenBank/DDBJ whole genome shotgun (WGS) entry which is preliminary data.</text>
</comment>
<dbReference type="Pfam" id="PF13083">
    <property type="entry name" value="KH_KhpA-B"/>
    <property type="match status" value="1"/>
</dbReference>
<dbReference type="InterPro" id="IPR015946">
    <property type="entry name" value="KH_dom-like_a/b"/>
</dbReference>
<dbReference type="InterPro" id="IPR001374">
    <property type="entry name" value="R3H_dom"/>
</dbReference>
<comment type="domain">
    <text evidence="6">Has an N-terminal Jag-N domain and 2 RNA-binding domains (KH and R3H).</text>
</comment>
<keyword evidence="3 6" id="KW-0133">Cell shape</keyword>
<dbReference type="CDD" id="cd02414">
    <property type="entry name" value="KH-II_Jag"/>
    <property type="match status" value="1"/>
</dbReference>
<feature type="domain" description="R3H" evidence="8">
    <location>
        <begin position="204"/>
        <end position="270"/>
    </location>
</feature>
<evidence type="ECO:0000313" key="9">
    <source>
        <dbReference type="EMBL" id="ESK64787.1"/>
    </source>
</evidence>
<dbReference type="Gene3D" id="3.30.30.80">
    <property type="entry name" value="probable RNA-binding protein from clostridium symbiosum atcc 14940"/>
    <property type="match status" value="1"/>
</dbReference>
<dbReference type="InterPro" id="IPR038247">
    <property type="entry name" value="Jag_N_dom_sf"/>
</dbReference>
<dbReference type="InterPro" id="IPR038008">
    <property type="entry name" value="Jag_KH"/>
</dbReference>
<dbReference type="HOGENOM" id="CLU_042512_0_0_9"/>
<dbReference type="RefSeq" id="WP_023392567.1">
    <property type="nucleotide sequence ID" value="NZ_KI535342.1"/>
</dbReference>
<dbReference type="GO" id="GO:0071555">
    <property type="term" value="P:cell wall organization"/>
    <property type="evidence" value="ECO:0007669"/>
    <property type="project" value="UniProtKB-KW"/>
</dbReference>
<sequence>MLDNSVTIKAPSVEQAVKIGLSKLNISEDQAVVTVINEGKKGLFGFGKQDAIVEISAKTKISLNDLAEETKEVEEVAVVAVESQTVAEPVVPSQEVSPLTEETVLVEEAEEVVESEEKTEGSVSLEAVARYLEDVIKAFGAEAKVSVEASSREVHFNIETDKSGLIIGKHGKIIDALQSLAQVMVHRGHHRRVAVLLNVGDYRDRRAGILESIADRTARQVLKTKQAVILDPLPAFERKQIHSHLSQIEHVKTHSEGVEPNRYLVVEYEN</sequence>
<reference evidence="9" key="1">
    <citation type="submission" date="2013-06" db="EMBL/GenBank/DDBJ databases">
        <authorList>
            <person name="Weinstock G."/>
            <person name="Sodergren E."/>
            <person name="Clifton S."/>
            <person name="Fulton L."/>
            <person name="Fulton B."/>
            <person name="Courtney L."/>
            <person name="Fronick C."/>
            <person name="Harrison M."/>
            <person name="Strong C."/>
            <person name="Farmer C."/>
            <person name="Delahaunty K."/>
            <person name="Markovic C."/>
            <person name="Hall O."/>
            <person name="Minx P."/>
            <person name="Tomlinson C."/>
            <person name="Mitreva M."/>
            <person name="Nelson J."/>
            <person name="Hou S."/>
            <person name="Wollam A."/>
            <person name="Pepin K.H."/>
            <person name="Johnson M."/>
            <person name="Bhonagiri V."/>
            <person name="Nash W.E."/>
            <person name="Warren W."/>
            <person name="Chinwalla A."/>
            <person name="Mardis E.R."/>
            <person name="Wilson R.K."/>
        </authorList>
    </citation>
    <scope>NUCLEOTIDE SEQUENCE [LARGE SCALE GENOMIC DNA]</scope>
    <source>
        <strain evidence="9">ATCC 49176</strain>
    </source>
</reference>
<dbReference type="HAMAP" id="MF_00867">
    <property type="entry name" value="KhpB"/>
    <property type="match status" value="1"/>
</dbReference>
<evidence type="ECO:0000259" key="7">
    <source>
        <dbReference type="PROSITE" id="PS50823"/>
    </source>
</evidence>
<dbReference type="GO" id="GO:0005737">
    <property type="term" value="C:cytoplasm"/>
    <property type="evidence" value="ECO:0007669"/>
    <property type="project" value="UniProtKB-SubCell"/>
</dbReference>
<organism evidence="9 10">
    <name type="scientific">Abiotrophia defectiva ATCC 49176</name>
    <dbReference type="NCBI Taxonomy" id="592010"/>
    <lineage>
        <taxon>Bacteria</taxon>
        <taxon>Bacillati</taxon>
        <taxon>Bacillota</taxon>
        <taxon>Bacilli</taxon>
        <taxon>Lactobacillales</taxon>
        <taxon>Aerococcaceae</taxon>
        <taxon>Abiotrophia</taxon>
    </lineage>
</organism>
<evidence type="ECO:0000256" key="4">
    <source>
        <dbReference type="ARBA" id="ARBA00023186"/>
    </source>
</evidence>
<keyword evidence="1 6" id="KW-0963">Cytoplasm</keyword>
<dbReference type="Gene3D" id="3.30.1370.50">
    <property type="entry name" value="R3H-like domain"/>
    <property type="match status" value="1"/>
</dbReference>
<evidence type="ECO:0000259" key="8">
    <source>
        <dbReference type="PROSITE" id="PS51061"/>
    </source>
</evidence>
<dbReference type="Pfam" id="PF01424">
    <property type="entry name" value="R3H"/>
    <property type="match status" value="1"/>
</dbReference>